<dbReference type="Proteomes" id="UP001412067">
    <property type="component" value="Unassembled WGS sequence"/>
</dbReference>
<gene>
    <name evidence="1" type="ORF">KSP40_PGU001336</name>
</gene>
<accession>A0ABR2MWI6</accession>
<evidence type="ECO:0000313" key="1">
    <source>
        <dbReference type="EMBL" id="KAK8968306.1"/>
    </source>
</evidence>
<keyword evidence="2" id="KW-1185">Reference proteome</keyword>
<protein>
    <submittedName>
        <fullName evidence="1">Uncharacterized protein</fullName>
    </submittedName>
</protein>
<comment type="caution">
    <text evidence="1">The sequence shown here is derived from an EMBL/GenBank/DDBJ whole genome shotgun (WGS) entry which is preliminary data.</text>
</comment>
<evidence type="ECO:0000313" key="2">
    <source>
        <dbReference type="Proteomes" id="UP001412067"/>
    </source>
</evidence>
<reference evidence="1 2" key="1">
    <citation type="journal article" date="2022" name="Nat. Plants">
        <title>Genomes of leafy and leafless Platanthera orchids illuminate the evolution of mycoheterotrophy.</title>
        <authorList>
            <person name="Li M.H."/>
            <person name="Liu K.W."/>
            <person name="Li Z."/>
            <person name="Lu H.C."/>
            <person name="Ye Q.L."/>
            <person name="Zhang D."/>
            <person name="Wang J.Y."/>
            <person name="Li Y.F."/>
            <person name="Zhong Z.M."/>
            <person name="Liu X."/>
            <person name="Yu X."/>
            <person name="Liu D.K."/>
            <person name="Tu X.D."/>
            <person name="Liu B."/>
            <person name="Hao Y."/>
            <person name="Liao X.Y."/>
            <person name="Jiang Y.T."/>
            <person name="Sun W.H."/>
            <person name="Chen J."/>
            <person name="Chen Y.Q."/>
            <person name="Ai Y."/>
            <person name="Zhai J.W."/>
            <person name="Wu S.S."/>
            <person name="Zhou Z."/>
            <person name="Hsiao Y.Y."/>
            <person name="Wu W.L."/>
            <person name="Chen Y.Y."/>
            <person name="Lin Y.F."/>
            <person name="Hsu J.L."/>
            <person name="Li C.Y."/>
            <person name="Wang Z.W."/>
            <person name="Zhao X."/>
            <person name="Zhong W.Y."/>
            <person name="Ma X.K."/>
            <person name="Ma L."/>
            <person name="Huang J."/>
            <person name="Chen G.Z."/>
            <person name="Huang M.Z."/>
            <person name="Huang L."/>
            <person name="Peng D.H."/>
            <person name="Luo Y.B."/>
            <person name="Zou S.Q."/>
            <person name="Chen S.P."/>
            <person name="Lan S."/>
            <person name="Tsai W.C."/>
            <person name="Van de Peer Y."/>
            <person name="Liu Z.J."/>
        </authorList>
    </citation>
    <scope>NUCLEOTIDE SEQUENCE [LARGE SCALE GENOMIC DNA]</scope>
    <source>
        <strain evidence="1">Lor288</strain>
    </source>
</reference>
<sequence>MGLYSVTHFMFPQSIELPSPRRSLSWTKTLLGYRSPQRQQASSELSPGDIFPLRHLSGVLLPGSHLSRALAFFLRSVSLT</sequence>
<dbReference type="EMBL" id="JBBWWR010000004">
    <property type="protein sequence ID" value="KAK8968306.1"/>
    <property type="molecule type" value="Genomic_DNA"/>
</dbReference>
<organism evidence="1 2">
    <name type="scientific">Platanthera guangdongensis</name>
    <dbReference type="NCBI Taxonomy" id="2320717"/>
    <lineage>
        <taxon>Eukaryota</taxon>
        <taxon>Viridiplantae</taxon>
        <taxon>Streptophyta</taxon>
        <taxon>Embryophyta</taxon>
        <taxon>Tracheophyta</taxon>
        <taxon>Spermatophyta</taxon>
        <taxon>Magnoliopsida</taxon>
        <taxon>Liliopsida</taxon>
        <taxon>Asparagales</taxon>
        <taxon>Orchidaceae</taxon>
        <taxon>Orchidoideae</taxon>
        <taxon>Orchideae</taxon>
        <taxon>Orchidinae</taxon>
        <taxon>Platanthera</taxon>
    </lineage>
</organism>
<name>A0ABR2MWI6_9ASPA</name>
<proteinExistence type="predicted"/>